<dbReference type="InterPro" id="IPR006671">
    <property type="entry name" value="Cyclin_N"/>
</dbReference>
<dbReference type="EMBL" id="QKKF02009716">
    <property type="protein sequence ID" value="RZF45191.1"/>
    <property type="molecule type" value="Genomic_DNA"/>
</dbReference>
<reference evidence="2 3" key="1">
    <citation type="journal article" date="2017" name="Gigascience">
        <title>Genome sequence of the small brown planthopper, Laodelphax striatellus.</title>
        <authorList>
            <person name="Zhu J."/>
            <person name="Jiang F."/>
            <person name="Wang X."/>
            <person name="Yang P."/>
            <person name="Bao Y."/>
            <person name="Zhao W."/>
            <person name="Wang W."/>
            <person name="Lu H."/>
            <person name="Wang Q."/>
            <person name="Cui N."/>
            <person name="Li J."/>
            <person name="Chen X."/>
            <person name="Luo L."/>
            <person name="Yu J."/>
            <person name="Kang L."/>
            <person name="Cui F."/>
        </authorList>
    </citation>
    <scope>NUCLEOTIDE SEQUENCE [LARGE SCALE GENOMIC DNA]</scope>
    <source>
        <strain evidence="2">Lst14</strain>
    </source>
</reference>
<dbReference type="SMR" id="A0A482XIT0"/>
<dbReference type="Gene3D" id="1.10.472.10">
    <property type="entry name" value="Cyclin-like"/>
    <property type="match status" value="1"/>
</dbReference>
<evidence type="ECO:0000313" key="2">
    <source>
        <dbReference type="EMBL" id="RZF45191.1"/>
    </source>
</evidence>
<dbReference type="STRING" id="195883.A0A482XIT0"/>
<dbReference type="Proteomes" id="UP000291343">
    <property type="component" value="Unassembled WGS sequence"/>
</dbReference>
<dbReference type="PANTHER" id="PTHR10177">
    <property type="entry name" value="CYCLINS"/>
    <property type="match status" value="1"/>
</dbReference>
<name>A0A482XIT0_LAOST</name>
<comment type="caution">
    <text evidence="2">The sequence shown here is derived from an EMBL/GenBank/DDBJ whole genome shotgun (WGS) entry which is preliminary data.</text>
</comment>
<sequence length="455" mass="50411">MILTIAFRYFGDKSMNDSHSNLMLRRTGAQLVSFGSVNCQNKCLEITDPHHSSHQSPGRDRTESLGDGRLKEMLNDFVNNMKQPGLRHSERPVGSAVVSSEGPFLGCDWQRWQQQQHCGDSGNKWCADVTGMDLAQLAPRPEAPDALLTHIVLEQKYQPHLKLPTHSQKCSGEVTVGIRNGSAHVLRCLKVWYDMPSEVLFVALNVMDRFLTRMKVKPKHMACISVSSFQLACKVVCDCEPLDVAVISQCKCSVGDLTRMQAIIATKLGLQVEGGGTPTTALTFLRLFHAACLNHHDRLYQRLVGEGDDMWQRLEIVMCDAVCANFRACEVALVVLCCQMDTAVSQLQPAASSSDVLSLVAFVSHLQVACNISEASFSACHEAVLTVVAQYNGETQMPHRQRLVWRVSQRTLRYLRPTDKLSRPTLPTIMEHGQGTVCARPRMSSTSSQESLASV</sequence>
<protein>
    <recommendedName>
        <fullName evidence="1">Cyclin N-terminal domain-containing protein</fullName>
    </recommendedName>
</protein>
<organism evidence="2 3">
    <name type="scientific">Laodelphax striatellus</name>
    <name type="common">Small brown planthopper</name>
    <name type="synonym">Delphax striatella</name>
    <dbReference type="NCBI Taxonomy" id="195883"/>
    <lineage>
        <taxon>Eukaryota</taxon>
        <taxon>Metazoa</taxon>
        <taxon>Ecdysozoa</taxon>
        <taxon>Arthropoda</taxon>
        <taxon>Hexapoda</taxon>
        <taxon>Insecta</taxon>
        <taxon>Pterygota</taxon>
        <taxon>Neoptera</taxon>
        <taxon>Paraneoptera</taxon>
        <taxon>Hemiptera</taxon>
        <taxon>Auchenorrhyncha</taxon>
        <taxon>Fulgoroidea</taxon>
        <taxon>Delphacidae</taxon>
        <taxon>Criomorphinae</taxon>
        <taxon>Laodelphax</taxon>
    </lineage>
</organism>
<evidence type="ECO:0000259" key="1">
    <source>
        <dbReference type="Pfam" id="PF00134"/>
    </source>
</evidence>
<proteinExistence type="predicted"/>
<feature type="domain" description="Cyclin N-terminal" evidence="1">
    <location>
        <begin position="169"/>
        <end position="270"/>
    </location>
</feature>
<dbReference type="Pfam" id="PF00134">
    <property type="entry name" value="Cyclin_N"/>
    <property type="match status" value="1"/>
</dbReference>
<evidence type="ECO:0000313" key="3">
    <source>
        <dbReference type="Proteomes" id="UP000291343"/>
    </source>
</evidence>
<keyword evidence="3" id="KW-1185">Reference proteome</keyword>
<dbReference type="FunCoup" id="A0A482XIT0">
    <property type="interactions" value="797"/>
</dbReference>
<dbReference type="OrthoDB" id="769138at2759"/>
<accession>A0A482XIT0</accession>
<dbReference type="InterPro" id="IPR039361">
    <property type="entry name" value="Cyclin"/>
</dbReference>
<gene>
    <name evidence="2" type="ORF">LSTR_LSTR009962</name>
</gene>
<dbReference type="SUPFAM" id="SSF47954">
    <property type="entry name" value="Cyclin-like"/>
    <property type="match status" value="1"/>
</dbReference>
<dbReference type="InParanoid" id="A0A482XIT0"/>
<dbReference type="AlphaFoldDB" id="A0A482XIT0"/>
<dbReference type="InterPro" id="IPR036915">
    <property type="entry name" value="Cyclin-like_sf"/>
</dbReference>